<dbReference type="Gene3D" id="3.10.450.50">
    <property type="match status" value="1"/>
</dbReference>
<dbReference type="InterPro" id="IPR032710">
    <property type="entry name" value="NTF2-like_dom_sf"/>
</dbReference>
<dbReference type="Pfam" id="PF13577">
    <property type="entry name" value="SnoaL_4"/>
    <property type="match status" value="1"/>
</dbReference>
<proteinExistence type="predicted"/>
<dbReference type="SUPFAM" id="SSF54427">
    <property type="entry name" value="NTF2-like"/>
    <property type="match status" value="1"/>
</dbReference>
<evidence type="ECO:0000313" key="3">
    <source>
        <dbReference type="Proteomes" id="UP001519273"/>
    </source>
</evidence>
<keyword evidence="3" id="KW-1185">Reference proteome</keyword>
<dbReference type="EMBL" id="JAGGKP010000004">
    <property type="protein sequence ID" value="MBP1937291.1"/>
    <property type="molecule type" value="Genomic_DNA"/>
</dbReference>
<dbReference type="InterPro" id="IPR037401">
    <property type="entry name" value="SnoaL-like"/>
</dbReference>
<evidence type="ECO:0000313" key="2">
    <source>
        <dbReference type="EMBL" id="MBP1937291.1"/>
    </source>
</evidence>
<feature type="domain" description="SnoaL-like" evidence="1">
    <location>
        <begin position="13"/>
        <end position="141"/>
    </location>
</feature>
<accession>A0ABS4H461</accession>
<protein>
    <recommendedName>
        <fullName evidence="1">SnoaL-like domain-containing protein</fullName>
    </recommendedName>
</protein>
<dbReference type="RefSeq" id="WP_209849415.1">
    <property type="nucleotide sequence ID" value="NZ_CBCRVE010000011.1"/>
</dbReference>
<evidence type="ECO:0000259" key="1">
    <source>
        <dbReference type="Pfam" id="PF13577"/>
    </source>
</evidence>
<sequence>MNQTNDIAERINELENVRALRELVDNFSILADKKEVWRQTELFTKDATVDSYVNGELTSSLKGTQEIGTAFEAFLSNFEIVYHINGQHVVSINGNKAQGTLYCRVDLINSVNGKKINNTSAVSYKDEYVFENGKWLIAKRTSTFVWQDRKEINQ</sequence>
<name>A0ABS4H461_9BACL</name>
<organism evidence="2 3">
    <name type="scientific">Paenibacillus sediminis</name>
    <dbReference type="NCBI Taxonomy" id="664909"/>
    <lineage>
        <taxon>Bacteria</taxon>
        <taxon>Bacillati</taxon>
        <taxon>Bacillota</taxon>
        <taxon>Bacilli</taxon>
        <taxon>Bacillales</taxon>
        <taxon>Paenibacillaceae</taxon>
        <taxon>Paenibacillus</taxon>
    </lineage>
</organism>
<gene>
    <name evidence="2" type="ORF">J2Z20_002184</name>
</gene>
<reference evidence="2 3" key="1">
    <citation type="submission" date="2021-03" db="EMBL/GenBank/DDBJ databases">
        <title>Genomic Encyclopedia of Type Strains, Phase IV (KMG-IV): sequencing the most valuable type-strain genomes for metagenomic binning, comparative biology and taxonomic classification.</title>
        <authorList>
            <person name="Goeker M."/>
        </authorList>
    </citation>
    <scope>NUCLEOTIDE SEQUENCE [LARGE SCALE GENOMIC DNA]</scope>
    <source>
        <strain evidence="2 3">DSM 23491</strain>
    </source>
</reference>
<comment type="caution">
    <text evidence="2">The sequence shown here is derived from an EMBL/GenBank/DDBJ whole genome shotgun (WGS) entry which is preliminary data.</text>
</comment>
<dbReference type="Proteomes" id="UP001519273">
    <property type="component" value="Unassembled WGS sequence"/>
</dbReference>